<feature type="compositionally biased region" description="Low complexity" evidence="1">
    <location>
        <begin position="130"/>
        <end position="151"/>
    </location>
</feature>
<feature type="compositionally biased region" description="Low complexity" evidence="1">
    <location>
        <begin position="159"/>
        <end position="170"/>
    </location>
</feature>
<evidence type="ECO:0000256" key="2">
    <source>
        <dbReference type="SAM" id="Phobius"/>
    </source>
</evidence>
<evidence type="ECO:0000313" key="4">
    <source>
        <dbReference type="Proteomes" id="UP000317043"/>
    </source>
</evidence>
<dbReference type="Proteomes" id="UP000317043">
    <property type="component" value="Unassembled WGS sequence"/>
</dbReference>
<name>A0A543B1K8_9ACTN</name>
<reference evidence="3 4" key="1">
    <citation type="submission" date="2019-06" db="EMBL/GenBank/DDBJ databases">
        <title>Sequencing the genomes of 1000 actinobacteria strains.</title>
        <authorList>
            <person name="Klenk H.-P."/>
        </authorList>
    </citation>
    <scope>NUCLEOTIDE SEQUENCE [LARGE SCALE GENOMIC DNA]</scope>
    <source>
        <strain evidence="3 4">DSM 45928</strain>
    </source>
</reference>
<gene>
    <name evidence="3" type="ORF">FB566_4306</name>
</gene>
<feature type="region of interest" description="Disordered" evidence="1">
    <location>
        <begin position="1"/>
        <end position="180"/>
    </location>
</feature>
<keyword evidence="4" id="KW-1185">Reference proteome</keyword>
<feature type="compositionally biased region" description="Low complexity" evidence="1">
    <location>
        <begin position="63"/>
        <end position="82"/>
    </location>
</feature>
<organism evidence="3 4">
    <name type="scientific">Stackebrandtia endophytica</name>
    <dbReference type="NCBI Taxonomy" id="1496996"/>
    <lineage>
        <taxon>Bacteria</taxon>
        <taxon>Bacillati</taxon>
        <taxon>Actinomycetota</taxon>
        <taxon>Actinomycetes</taxon>
        <taxon>Glycomycetales</taxon>
        <taxon>Glycomycetaceae</taxon>
        <taxon>Stackebrandtia</taxon>
    </lineage>
</organism>
<dbReference type="AlphaFoldDB" id="A0A543B1K8"/>
<feature type="compositionally biased region" description="Basic and acidic residues" evidence="1">
    <location>
        <begin position="93"/>
        <end position="106"/>
    </location>
</feature>
<evidence type="ECO:0000313" key="3">
    <source>
        <dbReference type="EMBL" id="TQL78714.1"/>
    </source>
</evidence>
<feature type="transmembrane region" description="Helical" evidence="2">
    <location>
        <begin position="266"/>
        <end position="283"/>
    </location>
</feature>
<evidence type="ECO:0000256" key="1">
    <source>
        <dbReference type="SAM" id="MobiDB-lite"/>
    </source>
</evidence>
<dbReference type="InParanoid" id="A0A543B1K8"/>
<dbReference type="EMBL" id="VFOW01000001">
    <property type="protein sequence ID" value="TQL78714.1"/>
    <property type="molecule type" value="Genomic_DNA"/>
</dbReference>
<feature type="transmembrane region" description="Helical" evidence="2">
    <location>
        <begin position="193"/>
        <end position="214"/>
    </location>
</feature>
<accession>A0A543B1K8</accession>
<feature type="compositionally biased region" description="Basic and acidic residues" evidence="1">
    <location>
        <begin position="20"/>
        <end position="40"/>
    </location>
</feature>
<feature type="transmembrane region" description="Helical" evidence="2">
    <location>
        <begin position="226"/>
        <end position="245"/>
    </location>
</feature>
<keyword evidence="2" id="KW-0812">Transmembrane</keyword>
<comment type="caution">
    <text evidence="3">The sequence shown here is derived from an EMBL/GenBank/DDBJ whole genome shotgun (WGS) entry which is preliminary data.</text>
</comment>
<proteinExistence type="predicted"/>
<keyword evidence="2" id="KW-0472">Membrane</keyword>
<sequence>MDRPKYPDSTGSWDAPLPSRRNEPGFIDRTEPMNRPDRQGESALDDLMATRRPAGSDVPPQAPTSGPSWPGSPVSPAAAPDPHYGDPELAAASRRDGRGAEPHSRMGGEPMQQSGNPGQPPAQGIDEPTQLHSPVQQQHHQVLHQPPQQHHQPPPPPQQQHAAQQHAPQQNGPRRGYPEQVGEGVYRRSRPGLGILLAIVTVAMLALVGIMLAGHLTSGGPFSPSAVISATFALVGLPMTAWGLYPLLGMGSQSGPDHYSALLRAPYVYLLTGLVLLLAAGLAA</sequence>
<keyword evidence="2" id="KW-1133">Transmembrane helix</keyword>
<protein>
    <submittedName>
        <fullName evidence="3">Uncharacterized protein</fullName>
    </submittedName>
</protein>